<proteinExistence type="predicted"/>
<gene>
    <name evidence="1" type="ORF">SAMN04487779_1002560</name>
</gene>
<dbReference type="Proteomes" id="UP000198925">
    <property type="component" value="Unassembled WGS sequence"/>
</dbReference>
<reference evidence="1 2" key="1">
    <citation type="submission" date="2016-10" db="EMBL/GenBank/DDBJ databases">
        <authorList>
            <person name="de Groot N.N."/>
        </authorList>
    </citation>
    <scope>NUCLEOTIDE SEQUENCE [LARGE SCALE GENOMIC DNA]</scope>
    <source>
        <strain evidence="1 2">CPCC 100156</strain>
    </source>
</reference>
<keyword evidence="2" id="KW-1185">Reference proteome</keyword>
<protein>
    <submittedName>
        <fullName evidence="1">Uncharacterized protein</fullName>
    </submittedName>
</protein>
<organism evidence="1 2">
    <name type="scientific">Belnapia rosea</name>
    <dbReference type="NCBI Taxonomy" id="938405"/>
    <lineage>
        <taxon>Bacteria</taxon>
        <taxon>Pseudomonadati</taxon>
        <taxon>Pseudomonadota</taxon>
        <taxon>Alphaproteobacteria</taxon>
        <taxon>Acetobacterales</taxon>
        <taxon>Roseomonadaceae</taxon>
        <taxon>Belnapia</taxon>
    </lineage>
</organism>
<evidence type="ECO:0000313" key="2">
    <source>
        <dbReference type="Proteomes" id="UP000198925"/>
    </source>
</evidence>
<name>A0A1G6Q003_9PROT</name>
<dbReference type="AlphaFoldDB" id="A0A1G6Q003"/>
<accession>A0A1G6Q003</accession>
<dbReference type="EMBL" id="FMZX01000002">
    <property type="protein sequence ID" value="SDC84967.1"/>
    <property type="molecule type" value="Genomic_DNA"/>
</dbReference>
<sequence length="57" mass="6168">MGNRSGLARLAYARLGLGVRGRITLRTDKGYDMRDDGAGLRGRRVTSHIARNGHTSG</sequence>
<dbReference type="RefSeq" id="WP_176849449.1">
    <property type="nucleotide sequence ID" value="NZ_FMXZ01000004.1"/>
</dbReference>
<evidence type="ECO:0000313" key="1">
    <source>
        <dbReference type="EMBL" id="SDC84967.1"/>
    </source>
</evidence>